<evidence type="ECO:0000256" key="7">
    <source>
        <dbReference type="SAM" id="MobiDB-lite"/>
    </source>
</evidence>
<comment type="similarity">
    <text evidence="2">Belongs to the BORCS5 family.</text>
</comment>
<dbReference type="PANTHER" id="PTHR31634:SF2">
    <property type="entry name" value="BLOC-1-RELATED COMPLEX SUBUNIT 5"/>
    <property type="match status" value="1"/>
</dbReference>
<gene>
    <name evidence="8" type="ORF">MENT_LOCUS37782</name>
</gene>
<feature type="region of interest" description="Disordered" evidence="7">
    <location>
        <begin position="1"/>
        <end position="21"/>
    </location>
</feature>
<comment type="subcellular location">
    <subcellularLocation>
        <location evidence="1">Lysosome membrane</location>
        <topology evidence="1">Lipid-anchor</topology>
        <orientation evidence="1">Cytoplasmic side</orientation>
    </subcellularLocation>
</comment>
<dbReference type="Proteomes" id="UP000580250">
    <property type="component" value="Unassembled WGS sequence"/>
</dbReference>
<dbReference type="GO" id="GO:0098574">
    <property type="term" value="C:cytoplasmic side of lysosomal membrane"/>
    <property type="evidence" value="ECO:0007669"/>
    <property type="project" value="TreeGrafter"/>
</dbReference>
<keyword evidence="6" id="KW-0449">Lipoprotein</keyword>
<keyword evidence="4" id="KW-0472">Membrane</keyword>
<evidence type="ECO:0000256" key="3">
    <source>
        <dbReference type="ARBA" id="ARBA00022300"/>
    </source>
</evidence>
<evidence type="ECO:0000256" key="4">
    <source>
        <dbReference type="ARBA" id="ARBA00023136"/>
    </source>
</evidence>
<dbReference type="EMBL" id="CAJEWN010000542">
    <property type="protein sequence ID" value="CAD2185362.1"/>
    <property type="molecule type" value="Genomic_DNA"/>
</dbReference>
<comment type="caution">
    <text evidence="8">The sequence shown here is derived from an EMBL/GenBank/DDBJ whole genome shotgun (WGS) entry which is preliminary data.</text>
</comment>
<evidence type="ECO:0000256" key="6">
    <source>
        <dbReference type="ARBA" id="ARBA00023288"/>
    </source>
</evidence>
<protein>
    <recommendedName>
        <fullName evidence="3">BLOC-1-related complex subunit 5</fullName>
    </recommendedName>
</protein>
<dbReference type="GO" id="GO:0072384">
    <property type="term" value="P:organelle transport along microtubule"/>
    <property type="evidence" value="ECO:0007669"/>
    <property type="project" value="TreeGrafter"/>
</dbReference>
<dbReference type="GO" id="GO:0030672">
    <property type="term" value="C:synaptic vesicle membrane"/>
    <property type="evidence" value="ECO:0007669"/>
    <property type="project" value="TreeGrafter"/>
</dbReference>
<dbReference type="CDD" id="cd22789">
    <property type="entry name" value="BORCS5-like"/>
    <property type="match status" value="1"/>
</dbReference>
<dbReference type="PANTHER" id="PTHR31634">
    <property type="entry name" value="BLOC-1-RELATED COMPLEX SUBUNIT 5"/>
    <property type="match status" value="1"/>
</dbReference>
<evidence type="ECO:0000256" key="5">
    <source>
        <dbReference type="ARBA" id="ARBA00023228"/>
    </source>
</evidence>
<accession>A0A6V7WED9</accession>
<dbReference type="AlphaFoldDB" id="A0A6V7WED9"/>
<evidence type="ECO:0000313" key="9">
    <source>
        <dbReference type="Proteomes" id="UP000580250"/>
    </source>
</evidence>
<dbReference type="GO" id="GO:0032418">
    <property type="term" value="P:lysosome localization"/>
    <property type="evidence" value="ECO:0007669"/>
    <property type="project" value="InterPro"/>
</dbReference>
<dbReference type="Pfam" id="PF10158">
    <property type="entry name" value="LOH1CR12"/>
    <property type="match status" value="1"/>
</dbReference>
<proteinExistence type="inferred from homology"/>
<evidence type="ECO:0000256" key="1">
    <source>
        <dbReference type="ARBA" id="ARBA00004122"/>
    </source>
</evidence>
<sequence>MGNDQSGVRSRSQGSKELNSPTISMGVPASFSFFSSKNLLSTSIVVVNDGASTSASISDVNAELDLRRIKEIPHFLPLMQGVLPGYRDLPEILLKIDPRPIYRFLQRLQQHFRECTEAVTTEQGRIFAHIVEIDQLALSLVKKVTNSNKKLDVLGNELKKVVVISEQIDTAQILFKELSRCAESLNQLLPLEEQLSPLSITLNQFWNKN</sequence>
<dbReference type="OrthoDB" id="10035640at2759"/>
<dbReference type="GO" id="GO:0099078">
    <property type="term" value="C:BORC complex"/>
    <property type="evidence" value="ECO:0007669"/>
    <property type="project" value="TreeGrafter"/>
</dbReference>
<evidence type="ECO:0000256" key="2">
    <source>
        <dbReference type="ARBA" id="ARBA00010235"/>
    </source>
</evidence>
<evidence type="ECO:0000313" key="8">
    <source>
        <dbReference type="EMBL" id="CAD2185362.1"/>
    </source>
</evidence>
<keyword evidence="5" id="KW-0458">Lysosome</keyword>
<name>A0A6V7WED9_MELEN</name>
<organism evidence="8 9">
    <name type="scientific">Meloidogyne enterolobii</name>
    <name type="common">Root-knot nematode worm</name>
    <name type="synonym">Meloidogyne mayaguensis</name>
    <dbReference type="NCBI Taxonomy" id="390850"/>
    <lineage>
        <taxon>Eukaryota</taxon>
        <taxon>Metazoa</taxon>
        <taxon>Ecdysozoa</taxon>
        <taxon>Nematoda</taxon>
        <taxon>Chromadorea</taxon>
        <taxon>Rhabditida</taxon>
        <taxon>Tylenchina</taxon>
        <taxon>Tylenchomorpha</taxon>
        <taxon>Tylenchoidea</taxon>
        <taxon>Meloidogynidae</taxon>
        <taxon>Meloidogyninae</taxon>
        <taxon>Meloidogyne</taxon>
    </lineage>
</organism>
<reference evidence="8 9" key="1">
    <citation type="submission" date="2020-08" db="EMBL/GenBank/DDBJ databases">
        <authorList>
            <person name="Koutsovoulos G."/>
            <person name="Danchin GJ E."/>
        </authorList>
    </citation>
    <scope>NUCLEOTIDE SEQUENCE [LARGE SCALE GENOMIC DNA]</scope>
</reference>
<dbReference type="InterPro" id="IPR018780">
    <property type="entry name" value="TBORCS5"/>
</dbReference>
<dbReference type="GO" id="GO:1903744">
    <property type="term" value="P:positive regulation of anterograde synaptic vesicle transport"/>
    <property type="evidence" value="ECO:0007669"/>
    <property type="project" value="TreeGrafter"/>
</dbReference>